<dbReference type="Pfam" id="PF00266">
    <property type="entry name" value="Aminotran_5"/>
    <property type="match status" value="1"/>
</dbReference>
<name>A0ABZ3FJL9_9ACTN</name>
<feature type="domain" description="Aminotransferase class V" evidence="1">
    <location>
        <begin position="17"/>
        <end position="284"/>
    </location>
</feature>
<protein>
    <submittedName>
        <fullName evidence="2">Aminotransferase class V-fold PLP-dependent enzyme</fullName>
    </submittedName>
</protein>
<dbReference type="Gene3D" id="3.90.1150.10">
    <property type="entry name" value="Aspartate Aminotransferase, domain 1"/>
    <property type="match status" value="1"/>
</dbReference>
<keyword evidence="3" id="KW-1185">Reference proteome</keyword>
<dbReference type="EMBL" id="CP154795">
    <property type="protein sequence ID" value="XAN06218.1"/>
    <property type="molecule type" value="Genomic_DNA"/>
</dbReference>
<accession>A0ABZ3FJL9</accession>
<evidence type="ECO:0000313" key="3">
    <source>
        <dbReference type="Proteomes" id="UP001442841"/>
    </source>
</evidence>
<keyword evidence="2" id="KW-0032">Aminotransferase</keyword>
<dbReference type="Proteomes" id="UP001442841">
    <property type="component" value="Chromosome"/>
</dbReference>
<sequence length="351" mass="37782">MTADWPWADHFDADGIYLATATTGVPPRATSDAMTDILDRWRRGRVSGPVFDPIVAESRERYARLVGVEASTVAIAHQASALVALIAGSLPDGAEVVVADGEFTSVTFPFAVHERRGVRLKVAPLAEIADHISGDTALVAVSAVQSANGAIADFDAIEAAAARHGADVLIDLTQSAGWLPVDASRFAYTVCAAYKWLLAPRGTAFLTVRADRLEAVVPFQAGWYAGAYPWESIYGLPLRLAEDARRFDVSPAWFSWVGTRASLEFLEDVGRDELHRHALELEAAFAQAAEVAIRGQAIRSFATDPEVAEIMAAEDVTASVRAGKLRLSFHVNNTVDEAVRVGELLRGRISD</sequence>
<dbReference type="Gene3D" id="3.40.640.10">
    <property type="entry name" value="Type I PLP-dependent aspartate aminotransferase-like (Major domain)"/>
    <property type="match status" value="1"/>
</dbReference>
<dbReference type="InterPro" id="IPR000192">
    <property type="entry name" value="Aminotrans_V_dom"/>
</dbReference>
<dbReference type="PANTHER" id="PTHR43586:SF21">
    <property type="entry name" value="PYRIDOXAL PHOSPHATE (PLP)-DEPENDENT ASPARTATE AMINOTRANSFERASE SUPERFAMILY"/>
    <property type="match status" value="1"/>
</dbReference>
<dbReference type="InterPro" id="IPR015422">
    <property type="entry name" value="PyrdxlP-dep_Trfase_small"/>
</dbReference>
<dbReference type="GO" id="GO:0008483">
    <property type="term" value="F:transaminase activity"/>
    <property type="evidence" value="ECO:0007669"/>
    <property type="project" value="UniProtKB-KW"/>
</dbReference>
<organism evidence="2 3">
    <name type="scientific">Ammonicoccus fulvus</name>
    <dbReference type="NCBI Taxonomy" id="3138240"/>
    <lineage>
        <taxon>Bacteria</taxon>
        <taxon>Bacillati</taxon>
        <taxon>Actinomycetota</taxon>
        <taxon>Actinomycetes</taxon>
        <taxon>Propionibacteriales</taxon>
        <taxon>Propionibacteriaceae</taxon>
        <taxon>Ammonicoccus</taxon>
    </lineage>
</organism>
<keyword evidence="2" id="KW-0808">Transferase</keyword>
<reference evidence="2 3" key="1">
    <citation type="submission" date="2024-04" db="EMBL/GenBank/DDBJ databases">
        <title>Isolation of an actinomycete strain from pig manure.</title>
        <authorList>
            <person name="Gong T."/>
            <person name="Yu Z."/>
            <person name="An M."/>
            <person name="Wei C."/>
            <person name="Yang W."/>
            <person name="Liu L."/>
        </authorList>
    </citation>
    <scope>NUCLEOTIDE SEQUENCE [LARGE SCALE GENOMIC DNA]</scope>
    <source>
        <strain evidence="2 3">ZF39</strain>
    </source>
</reference>
<evidence type="ECO:0000259" key="1">
    <source>
        <dbReference type="Pfam" id="PF00266"/>
    </source>
</evidence>
<dbReference type="InterPro" id="IPR015424">
    <property type="entry name" value="PyrdxlP-dep_Trfase"/>
</dbReference>
<dbReference type="SUPFAM" id="SSF53383">
    <property type="entry name" value="PLP-dependent transferases"/>
    <property type="match status" value="1"/>
</dbReference>
<gene>
    <name evidence="2" type="ORF">AADG42_02470</name>
</gene>
<proteinExistence type="predicted"/>
<dbReference type="RefSeq" id="WP_425307650.1">
    <property type="nucleotide sequence ID" value="NZ_CP154795.1"/>
</dbReference>
<evidence type="ECO:0000313" key="2">
    <source>
        <dbReference type="EMBL" id="XAN06218.1"/>
    </source>
</evidence>
<dbReference type="InterPro" id="IPR015421">
    <property type="entry name" value="PyrdxlP-dep_Trfase_major"/>
</dbReference>
<dbReference type="PANTHER" id="PTHR43586">
    <property type="entry name" value="CYSTEINE DESULFURASE"/>
    <property type="match status" value="1"/>
</dbReference>